<keyword evidence="2" id="KW-0687">Ribonucleoprotein</keyword>
<evidence type="ECO:0000313" key="2">
    <source>
        <dbReference type="EMBL" id="OAA66772.1"/>
    </source>
</evidence>
<dbReference type="OrthoDB" id="203440at2759"/>
<reference evidence="2 3" key="1">
    <citation type="journal article" date="2016" name="Genome Biol. Evol.">
        <title>Divergent and convergent evolution of fungal pathogenicity.</title>
        <authorList>
            <person name="Shang Y."/>
            <person name="Xiao G."/>
            <person name="Zheng P."/>
            <person name="Cen K."/>
            <person name="Zhan S."/>
            <person name="Wang C."/>
        </authorList>
    </citation>
    <scope>NUCLEOTIDE SEQUENCE [LARGE SCALE GENOMIC DNA]</scope>
    <source>
        <strain evidence="2 3">RCEF 264</strain>
    </source>
</reference>
<name>A0A162JC33_9HYPO</name>
<dbReference type="AlphaFoldDB" id="A0A162JC33"/>
<evidence type="ECO:0000313" key="3">
    <source>
        <dbReference type="Proteomes" id="UP000076874"/>
    </source>
</evidence>
<feature type="region of interest" description="Disordered" evidence="1">
    <location>
        <begin position="349"/>
        <end position="414"/>
    </location>
</feature>
<keyword evidence="3" id="KW-1185">Reference proteome</keyword>
<feature type="compositionally biased region" description="Acidic residues" evidence="1">
    <location>
        <begin position="151"/>
        <end position="172"/>
    </location>
</feature>
<feature type="compositionally biased region" description="Gly residues" evidence="1">
    <location>
        <begin position="384"/>
        <end position="396"/>
    </location>
</feature>
<feature type="compositionally biased region" description="Low complexity" evidence="1">
    <location>
        <begin position="136"/>
        <end position="150"/>
    </location>
</feature>
<gene>
    <name evidence="2" type="ORF">SPI_01348</name>
</gene>
<sequence>MAAPTTLPKLLSSIEQSLASVSEATPKLSSLAPPQDGLSLLDVKNEMLMSYLEHMLFLVLLKLRNEVSKRTADRSGLSLAESDMGQSTVKKLVELRHYLEKGVRPVEEKLRYQIEKALRAAEDVERAANAKVAAAAAAGGEDVSGSASDASDSEEGSGDDDDDDNDEEDEDAGAFRDEEGAAAVRPNRAAFVRPASSTAAAAAATATTATSGRGKESEGAGAGGVYRPPRIAPTMMPTTGDKRRDRSERRPLKSATMDEFVADELSMAPVAELSIGTNIGGRGRHMKTATERQQEEERRDYEERNFVRLPKQSKKDRARGDGGGGGGRAMAFGGEEWRGLGEGVDRINRLTQRKSGGGGGGSGSTRAMLDKSRKRGIDTVDGPRGSGGGGDDGMVGGRFQKKLRQMGRRDRGKR</sequence>
<feature type="compositionally biased region" description="Basic and acidic residues" evidence="1">
    <location>
        <begin position="288"/>
        <end position="306"/>
    </location>
</feature>
<feature type="region of interest" description="Disordered" evidence="1">
    <location>
        <begin position="274"/>
        <end position="337"/>
    </location>
</feature>
<feature type="region of interest" description="Disordered" evidence="1">
    <location>
        <begin position="136"/>
        <end position="257"/>
    </location>
</feature>
<dbReference type="Proteomes" id="UP000076874">
    <property type="component" value="Unassembled WGS sequence"/>
</dbReference>
<dbReference type="PANTHER" id="PTHR13237:SF9">
    <property type="entry name" value="NEUROGUIDIN"/>
    <property type="match status" value="1"/>
</dbReference>
<feature type="compositionally biased region" description="Basic and acidic residues" evidence="1">
    <location>
        <begin position="240"/>
        <end position="251"/>
    </location>
</feature>
<dbReference type="EMBL" id="AZHD01000002">
    <property type="protein sequence ID" value="OAA66772.1"/>
    <property type="molecule type" value="Genomic_DNA"/>
</dbReference>
<dbReference type="STRING" id="1081102.A0A162JC33"/>
<evidence type="ECO:0000256" key="1">
    <source>
        <dbReference type="SAM" id="MobiDB-lite"/>
    </source>
</evidence>
<protein>
    <submittedName>
        <fullName evidence="2">U3 small nucleolar ribonucleoprotein</fullName>
    </submittedName>
</protein>
<feature type="compositionally biased region" description="Low complexity" evidence="1">
    <location>
        <begin position="195"/>
        <end position="211"/>
    </location>
</feature>
<dbReference type="GO" id="GO:0032040">
    <property type="term" value="C:small-subunit processome"/>
    <property type="evidence" value="ECO:0007669"/>
    <property type="project" value="TreeGrafter"/>
</dbReference>
<feature type="compositionally biased region" description="Basic and acidic residues" evidence="1">
    <location>
        <begin position="368"/>
        <end position="378"/>
    </location>
</feature>
<dbReference type="PANTHER" id="PTHR13237">
    <property type="entry name" value="SOMETHING ABOUT SILENCING PROTEIN 10-RELATED"/>
    <property type="match status" value="1"/>
</dbReference>
<comment type="caution">
    <text evidence="2">The sequence shown here is derived from an EMBL/GenBank/DDBJ whole genome shotgun (WGS) entry which is preliminary data.</text>
</comment>
<organism evidence="2 3">
    <name type="scientific">Niveomyces insectorum RCEF 264</name>
    <dbReference type="NCBI Taxonomy" id="1081102"/>
    <lineage>
        <taxon>Eukaryota</taxon>
        <taxon>Fungi</taxon>
        <taxon>Dikarya</taxon>
        <taxon>Ascomycota</taxon>
        <taxon>Pezizomycotina</taxon>
        <taxon>Sordariomycetes</taxon>
        <taxon>Hypocreomycetidae</taxon>
        <taxon>Hypocreales</taxon>
        <taxon>Cordycipitaceae</taxon>
        <taxon>Niveomyces</taxon>
    </lineage>
</organism>
<feature type="compositionally biased region" description="Basic residues" evidence="1">
    <location>
        <begin position="399"/>
        <end position="414"/>
    </location>
</feature>
<proteinExistence type="predicted"/>
<accession>A0A162JC33</accession>
<dbReference type="Pfam" id="PF04000">
    <property type="entry name" value="Sas10_Utp3"/>
    <property type="match status" value="1"/>
</dbReference>
<dbReference type="GO" id="GO:0000462">
    <property type="term" value="P:maturation of SSU-rRNA from tricistronic rRNA transcript (SSU-rRNA, 5.8S rRNA, LSU-rRNA)"/>
    <property type="evidence" value="ECO:0007669"/>
    <property type="project" value="TreeGrafter"/>
</dbReference>
<dbReference type="InterPro" id="IPR007146">
    <property type="entry name" value="Sas10/Utp3/C1D"/>
</dbReference>